<feature type="coiled-coil region" evidence="1">
    <location>
        <begin position="354"/>
        <end position="422"/>
    </location>
</feature>
<sequence>MSLSHVSYQAVQDSAAKHLEELSQMAEQLSSAQDRVSCLERERQELLGLLPESVGTSLTELAVAWNRLHDEHLELKRRLQDSVPSEDHRYLEKLVSALRSDLSDRDKIIDQTESKLNHFLNEFRELGMYCESGDFCDCVDACFSELVSTRTALKELRQEKCEFTKKLEETVSKVDFADIQHRFSLLQSEFESVSAQLAVRDDRLNQIEQLLLTEFPEQSEQPGLTITELLVAELHELRDAVDQLTHEQQVAYSLLREISSVPDPGTLTGFVEVIRQKWKSIGSDLAREVAEKEQALDLLRSMNLATVHDPNTLCGYVQACLTCLTEKQDEINRLGLLCEQTEESLRQTVPINDFEVLKLELDRVNEELADAKNELRSVESHLDDVMKSWVPCETYKSKNERVQFLEQELADIQSKNTVYDKERAEIIAMVAAKTARTLTAENWVEQIGHICDEFSAITSSMNRLHSEYELVLSECQKLRDQVAKMMEEMEENSSQAQRDHEAALTALRESLNLDFTSKLEAITTEHNQSNTRLVEELESTRSQQEQLSAKLSQREGELQKIGEKLHEAEREIGHLRDSIALHIESAKASSETAKAQERRANELASHLECLREEHRKCPAQLELINAQTSPVVMSATGDEMDAVATLRPASVELNQTRIRKYGELKAVAFEIKEKLVRRTDKLESALTEVARLRSVIQQDKEHASRILEEVEDLRKQAIRKNKRIHALEAELAQLKATRANGQPVSSARHTRSSARTLSEVEQPRGAQYRSTVPPSTHLTPNPMLMGSTAASLLQCPNTPFIDDTNADTDLVTRSDSTSLLLDKTTSNRAEKPKVDPVVDVRGPEVTGGCCKQCEKLHSLVLGMKRLTAELQRRVDVDLREEYSLLATLDAFDAQSAHSSVIRDSSDRPVPGLRSFSTSNLAQNVSMVGPVPFSMNNSREDLRSMVKSLHHARSRLKHYANEMDQICGAVVKFYNPSTPSDTDALFTPGDELQVYVKRSLELLLRIHRRTKAFFRGLEVTDDVTAREVIADLRSVIKMLNLGSGASPSSTDRSPHLDSTGDKENDPGSLVAPRSKERKPNSHAKRYYQRYRDLAQGLDTMTKECKRYS</sequence>
<dbReference type="Pfam" id="PF19012">
    <property type="entry name" value="DUF5741"/>
    <property type="match status" value="1"/>
</dbReference>
<dbReference type="PANTHER" id="PTHR43941">
    <property type="entry name" value="STRUCTURAL MAINTENANCE OF CHROMOSOMES PROTEIN 2"/>
    <property type="match status" value="1"/>
</dbReference>
<keyword evidence="5" id="KW-1185">Reference proteome</keyword>
<dbReference type="PANTHER" id="PTHR43941:SF1">
    <property type="entry name" value="STRUCTURAL MAINTENANCE OF CHROMOSOMES PROTEIN 2"/>
    <property type="match status" value="1"/>
</dbReference>
<feature type="coiled-coil region" evidence="1">
    <location>
        <begin position="696"/>
        <end position="737"/>
    </location>
</feature>
<dbReference type="EMBL" id="UZAN01000187">
    <property type="protein sequence ID" value="VDP18056.1"/>
    <property type="molecule type" value="Genomic_DNA"/>
</dbReference>
<dbReference type="WBParaSite" id="ECPE_0000007101-mRNA-1">
    <property type="protein sequence ID" value="ECPE_0000007101-mRNA-1"/>
    <property type="gene ID" value="ECPE_0000007101"/>
</dbReference>
<evidence type="ECO:0000313" key="5">
    <source>
        <dbReference type="Proteomes" id="UP000272942"/>
    </source>
</evidence>
<accession>A0A182ZZD7</accession>
<feature type="coiled-coil region" evidence="1">
    <location>
        <begin position="530"/>
        <end position="613"/>
    </location>
</feature>
<keyword evidence="1" id="KW-0175">Coiled coil</keyword>
<evidence type="ECO:0000313" key="6">
    <source>
        <dbReference type="WBParaSite" id="ECPE_0000007101-mRNA-1"/>
    </source>
</evidence>
<evidence type="ECO:0000256" key="1">
    <source>
        <dbReference type="SAM" id="Coils"/>
    </source>
</evidence>
<proteinExistence type="predicted"/>
<dbReference type="AlphaFoldDB" id="A0A182ZZD7"/>
<dbReference type="InterPro" id="IPR043979">
    <property type="entry name" value="DUF5741"/>
</dbReference>
<gene>
    <name evidence="4" type="ORF">ECPE_LOCUS72</name>
</gene>
<feature type="coiled-coil region" evidence="1">
    <location>
        <begin position="461"/>
        <end position="506"/>
    </location>
</feature>
<organism evidence="6">
    <name type="scientific">Echinostoma caproni</name>
    <dbReference type="NCBI Taxonomy" id="27848"/>
    <lineage>
        <taxon>Eukaryota</taxon>
        <taxon>Metazoa</taxon>
        <taxon>Spiralia</taxon>
        <taxon>Lophotrochozoa</taxon>
        <taxon>Platyhelminthes</taxon>
        <taxon>Trematoda</taxon>
        <taxon>Digenea</taxon>
        <taxon>Plagiorchiida</taxon>
        <taxon>Echinostomata</taxon>
        <taxon>Echinostomatoidea</taxon>
        <taxon>Echinostomatidae</taxon>
        <taxon>Echinostoma</taxon>
    </lineage>
</organism>
<feature type="coiled-coil region" evidence="1">
    <location>
        <begin position="15"/>
        <end position="49"/>
    </location>
</feature>
<feature type="region of interest" description="Disordered" evidence="2">
    <location>
        <begin position="1042"/>
        <end position="1087"/>
    </location>
</feature>
<feature type="compositionally biased region" description="Polar residues" evidence="2">
    <location>
        <begin position="768"/>
        <end position="779"/>
    </location>
</feature>
<feature type="domain" description="DUF5741" evidence="3">
    <location>
        <begin position="656"/>
        <end position="728"/>
    </location>
</feature>
<name>A0A182ZZD7_9TREM</name>
<evidence type="ECO:0000259" key="3">
    <source>
        <dbReference type="Pfam" id="PF19012"/>
    </source>
</evidence>
<dbReference type="Proteomes" id="UP000272942">
    <property type="component" value="Unassembled WGS sequence"/>
</dbReference>
<feature type="region of interest" description="Disordered" evidence="2">
    <location>
        <begin position="738"/>
        <end position="780"/>
    </location>
</feature>
<feature type="compositionally biased region" description="Basic and acidic residues" evidence="2">
    <location>
        <begin position="1051"/>
        <end position="1064"/>
    </location>
</feature>
<dbReference type="OrthoDB" id="6244669at2759"/>
<evidence type="ECO:0000256" key="2">
    <source>
        <dbReference type="SAM" id="MobiDB-lite"/>
    </source>
</evidence>
<reference evidence="4 5" key="2">
    <citation type="submission" date="2018-11" db="EMBL/GenBank/DDBJ databases">
        <authorList>
            <consortium name="Pathogen Informatics"/>
        </authorList>
    </citation>
    <scope>NUCLEOTIDE SEQUENCE [LARGE SCALE GENOMIC DNA]</scope>
    <source>
        <strain evidence="4 5">Egypt</strain>
    </source>
</reference>
<protein>
    <submittedName>
        <fullName evidence="6">DUF5741 domain-containing protein</fullName>
    </submittedName>
</protein>
<reference evidence="6" key="1">
    <citation type="submission" date="2016-06" db="UniProtKB">
        <authorList>
            <consortium name="WormBaseParasite"/>
        </authorList>
    </citation>
    <scope>IDENTIFICATION</scope>
</reference>
<evidence type="ECO:0000313" key="4">
    <source>
        <dbReference type="EMBL" id="VDP18056.1"/>
    </source>
</evidence>